<dbReference type="Gene3D" id="2.10.70.10">
    <property type="entry name" value="Complement Module, domain 1"/>
    <property type="match status" value="6"/>
</dbReference>
<comment type="caution">
    <text evidence="5">Lacks conserved residue(s) required for the propagation of feature annotation.</text>
</comment>
<feature type="domain" description="Sushi" evidence="6">
    <location>
        <begin position="727"/>
        <end position="793"/>
    </location>
</feature>
<dbReference type="SMART" id="SM00032">
    <property type="entry name" value="CCP"/>
    <property type="match status" value="6"/>
</dbReference>
<dbReference type="InterPro" id="IPR035976">
    <property type="entry name" value="Sushi/SCR/CCP_sf"/>
</dbReference>
<evidence type="ECO:0000256" key="5">
    <source>
        <dbReference type="PROSITE-ProRule" id="PRU00302"/>
    </source>
</evidence>
<dbReference type="PANTHER" id="PTHR19325">
    <property type="entry name" value="COMPLEMENT COMPONENT-RELATED SUSHI DOMAIN-CONTAINING"/>
    <property type="match status" value="1"/>
</dbReference>
<keyword evidence="1 5" id="KW-0768">Sushi</keyword>
<accession>A0ABM1TJK9</accession>
<keyword evidence="3" id="KW-1015">Disulfide bond</keyword>
<dbReference type="GeneID" id="106471748"/>
<sequence>TRCPEPTTPRHGHLECSFPKQRFRSVAGGRNESKYVRGSTCRYLCDPGYVIPASLLTNSVIQCRGPYWNSTVDSECRKAVPPTPLNCVNQTLVTDDGVAPVEKPRFVAGDGRDLDVKCTLEGELEPGEYINTCKAIDPELRTNAECFYKLNIKSKDCSSPPEPVNGYVQCESETGRYFRSTVCIYKCNHGYVIPVSQSNITSIHCRHNSRWNSTKVPDCQKAVPPKPLDCIDQTLVAGAGGIQVKKPRFVTGEGKDADVKCSLEKPLKPGEYINVCAAVDPELQTSASCFQKVTVKAAGCLSPPEVQNGYIKCQPQPNSYMPGTVCMYHCSGGYVIPVSQSGITSRECLHDSSWNITKVPDCLKAVPPKTLDCIDQILVAGTGGVQVKKPKFITDKGEEIDPKCSLGRLLKPGKYTNVCVAVDPELRTSGRCFQRVVVKASECSTPPKTERGYMECRPQHGKYLPETVCKYHCHRGYVIPVSQSDISSRKCLHDSRWNTTKVPDCQKAVPPRPLDCIDQTLVAETGGIQVKKPSFLTEDGKDADVKCTLEKPLKPGEYINVCAAVDPELQTSASCFQKVTVKAAECRSPPNIQNGYTECHPQRNSYTSGTVCKYRCRDAYVIPVNQSAITSRYCRHDYKWNITEVPDCRKAVVPKPVDCNNKTVVAEGGMARVKKPKFVAGDGRDLDVECTLEDELEPGEYINTCTAADPELQTISKCSYTLKIKYQECSPPSLPSNGTIECWPKPESYPAGTVCMYLCYEGYVIPTSQSNVTSIYCRHDFKWNTTKVPNCWKTTTPKHLGCTNQVLTAEGGIARVTKPRFVTVDGRDLDVECTLEGELEPGEYINTCKATDPELQLSSLCVYERQNVTLCPRF</sequence>
<evidence type="ECO:0000313" key="8">
    <source>
        <dbReference type="RefSeq" id="XP_022256065.1"/>
    </source>
</evidence>
<dbReference type="SUPFAM" id="SSF57535">
    <property type="entry name" value="Complement control module/SCR domain"/>
    <property type="match status" value="6"/>
</dbReference>
<reference evidence="8" key="1">
    <citation type="submission" date="2025-08" db="UniProtKB">
        <authorList>
            <consortium name="RefSeq"/>
        </authorList>
    </citation>
    <scope>IDENTIFICATION</scope>
    <source>
        <tissue evidence="8">Muscle</tissue>
    </source>
</reference>
<organism evidence="7 8">
    <name type="scientific">Limulus polyphemus</name>
    <name type="common">Atlantic horseshoe crab</name>
    <dbReference type="NCBI Taxonomy" id="6850"/>
    <lineage>
        <taxon>Eukaryota</taxon>
        <taxon>Metazoa</taxon>
        <taxon>Ecdysozoa</taxon>
        <taxon>Arthropoda</taxon>
        <taxon>Chelicerata</taxon>
        <taxon>Merostomata</taxon>
        <taxon>Xiphosura</taxon>
        <taxon>Limulidae</taxon>
        <taxon>Limulus</taxon>
    </lineage>
</organism>
<evidence type="ECO:0000256" key="4">
    <source>
        <dbReference type="ARBA" id="ARBA00023180"/>
    </source>
</evidence>
<dbReference type="Proteomes" id="UP000694941">
    <property type="component" value="Unplaced"/>
</dbReference>
<dbReference type="PROSITE" id="PS50923">
    <property type="entry name" value="SUSHI"/>
    <property type="match status" value="6"/>
</dbReference>
<feature type="domain" description="Sushi" evidence="6">
    <location>
        <begin position="14"/>
        <end position="78"/>
    </location>
</feature>
<feature type="domain" description="Sushi" evidence="6">
    <location>
        <begin position="584"/>
        <end position="650"/>
    </location>
</feature>
<feature type="domain" description="Sushi" evidence="6">
    <location>
        <begin position="441"/>
        <end position="507"/>
    </location>
</feature>
<dbReference type="RefSeq" id="XP_022256065.1">
    <property type="nucleotide sequence ID" value="XM_022400357.1"/>
</dbReference>
<evidence type="ECO:0000256" key="3">
    <source>
        <dbReference type="ARBA" id="ARBA00023157"/>
    </source>
</evidence>
<evidence type="ECO:0000259" key="6">
    <source>
        <dbReference type="PROSITE" id="PS50923"/>
    </source>
</evidence>
<feature type="domain" description="Sushi" evidence="6">
    <location>
        <begin position="155"/>
        <end position="221"/>
    </location>
</feature>
<feature type="non-terminal residue" evidence="8">
    <location>
        <position position="1"/>
    </location>
</feature>
<gene>
    <name evidence="8" type="primary">LOC106471748</name>
</gene>
<dbReference type="PANTHER" id="PTHR19325:SF567">
    <property type="entry name" value="SUSHI, VON WILLEBRAND FACTOR TYPE A, EGF AND PENTRAXIN DOMAIN-CONTAINING PROTEIN 1-LIKE"/>
    <property type="match status" value="1"/>
</dbReference>
<name>A0ABM1TJK9_LIMPO</name>
<dbReference type="CDD" id="cd00033">
    <property type="entry name" value="CCP"/>
    <property type="match status" value="6"/>
</dbReference>
<evidence type="ECO:0000313" key="7">
    <source>
        <dbReference type="Proteomes" id="UP000694941"/>
    </source>
</evidence>
<proteinExistence type="predicted"/>
<evidence type="ECO:0000256" key="2">
    <source>
        <dbReference type="ARBA" id="ARBA00022737"/>
    </source>
</evidence>
<feature type="domain" description="Sushi" evidence="6">
    <location>
        <begin position="298"/>
        <end position="364"/>
    </location>
</feature>
<keyword evidence="7" id="KW-1185">Reference proteome</keyword>
<dbReference type="InterPro" id="IPR000436">
    <property type="entry name" value="Sushi_SCR_CCP_dom"/>
</dbReference>
<evidence type="ECO:0000256" key="1">
    <source>
        <dbReference type="ARBA" id="ARBA00022659"/>
    </source>
</evidence>
<dbReference type="Pfam" id="PF00084">
    <property type="entry name" value="Sushi"/>
    <property type="match status" value="6"/>
</dbReference>
<keyword evidence="2" id="KW-0677">Repeat</keyword>
<protein>
    <submittedName>
        <fullName evidence="8">Sushi, von Willebrand factor type A, EGF and pentraxin domain-containing protein 1-like</fullName>
    </submittedName>
</protein>
<dbReference type="InterPro" id="IPR050350">
    <property type="entry name" value="Compl-Cell_Adhes-Reg"/>
</dbReference>
<keyword evidence="4" id="KW-0325">Glycoprotein</keyword>